<keyword evidence="7" id="KW-0418">Kinase</keyword>
<dbReference type="SMART" id="SM00086">
    <property type="entry name" value="PAC"/>
    <property type="match status" value="1"/>
</dbReference>
<evidence type="ECO:0000256" key="6">
    <source>
        <dbReference type="ARBA" id="ARBA00022741"/>
    </source>
</evidence>
<dbReference type="Gene3D" id="1.10.287.130">
    <property type="match status" value="1"/>
</dbReference>
<name>A0A6G7PT21_9BACT</name>
<dbReference type="CDD" id="cd00082">
    <property type="entry name" value="HisKA"/>
    <property type="match status" value="1"/>
</dbReference>
<dbReference type="PRINTS" id="PR00344">
    <property type="entry name" value="BCTRLSENSOR"/>
</dbReference>
<dbReference type="PROSITE" id="PS50112">
    <property type="entry name" value="PAS"/>
    <property type="match status" value="1"/>
</dbReference>
<dbReference type="InterPro" id="IPR011006">
    <property type="entry name" value="CheY-like_superfamily"/>
</dbReference>
<dbReference type="InterPro" id="IPR036890">
    <property type="entry name" value="HATPase_C_sf"/>
</dbReference>
<dbReference type="PROSITE" id="PS50109">
    <property type="entry name" value="HIS_KIN"/>
    <property type="match status" value="1"/>
</dbReference>
<dbReference type="Pfam" id="PF00512">
    <property type="entry name" value="HisKA"/>
    <property type="match status" value="1"/>
</dbReference>
<dbReference type="Pfam" id="PF08447">
    <property type="entry name" value="PAS_3"/>
    <property type="match status" value="1"/>
</dbReference>
<evidence type="ECO:0000313" key="10">
    <source>
        <dbReference type="EMBL" id="QIJ70824.1"/>
    </source>
</evidence>
<evidence type="ECO:0000256" key="7">
    <source>
        <dbReference type="ARBA" id="ARBA00022777"/>
    </source>
</evidence>
<keyword evidence="5" id="KW-0808">Transferase</keyword>
<dbReference type="Gene3D" id="3.30.565.10">
    <property type="entry name" value="Histidine kinase-like ATPase, C-terminal domain"/>
    <property type="match status" value="1"/>
</dbReference>
<dbReference type="InterPro" id="IPR003594">
    <property type="entry name" value="HATPase_dom"/>
</dbReference>
<evidence type="ECO:0000256" key="3">
    <source>
        <dbReference type="ARBA" id="ARBA00012438"/>
    </source>
</evidence>
<dbReference type="SMART" id="SM00448">
    <property type="entry name" value="REC"/>
    <property type="match status" value="1"/>
</dbReference>
<proteinExistence type="predicted"/>
<dbReference type="InterPro" id="IPR005467">
    <property type="entry name" value="His_kinase_dom"/>
</dbReference>
<dbReference type="SUPFAM" id="SSF55874">
    <property type="entry name" value="ATPase domain of HSP90 chaperone/DNA topoisomerase II/histidine kinase"/>
    <property type="match status" value="1"/>
</dbReference>
<dbReference type="Gene3D" id="3.40.50.2300">
    <property type="match status" value="1"/>
</dbReference>
<evidence type="ECO:0000256" key="2">
    <source>
        <dbReference type="ARBA" id="ARBA00004370"/>
    </source>
</evidence>
<evidence type="ECO:0000256" key="5">
    <source>
        <dbReference type="ARBA" id="ARBA00022679"/>
    </source>
</evidence>
<evidence type="ECO:0000256" key="1">
    <source>
        <dbReference type="ARBA" id="ARBA00000085"/>
    </source>
</evidence>
<dbReference type="RefSeq" id="WP_166031047.1">
    <property type="nucleotide sequence ID" value="NZ_CP048877.1"/>
</dbReference>
<keyword evidence="9" id="KW-0902">Two-component regulatory system</keyword>
<dbReference type="GO" id="GO:0016020">
    <property type="term" value="C:membrane"/>
    <property type="evidence" value="ECO:0007669"/>
    <property type="project" value="UniProtKB-SubCell"/>
</dbReference>
<dbReference type="NCBIfam" id="TIGR00229">
    <property type="entry name" value="sensory_box"/>
    <property type="match status" value="1"/>
</dbReference>
<dbReference type="SUPFAM" id="SSF55785">
    <property type="entry name" value="PYP-like sensor domain (PAS domain)"/>
    <property type="match status" value="1"/>
</dbReference>
<accession>A0A6G7PT21</accession>
<dbReference type="Pfam" id="PF00072">
    <property type="entry name" value="Response_reg"/>
    <property type="match status" value="1"/>
</dbReference>
<dbReference type="EC" id="2.7.13.3" evidence="3"/>
<dbReference type="SUPFAM" id="SSF47384">
    <property type="entry name" value="Homodimeric domain of signal transducing histidine kinase"/>
    <property type="match status" value="1"/>
</dbReference>
<dbReference type="CDD" id="cd00156">
    <property type="entry name" value="REC"/>
    <property type="match status" value="1"/>
</dbReference>
<dbReference type="SMART" id="SM00304">
    <property type="entry name" value="HAMP"/>
    <property type="match status" value="1"/>
</dbReference>
<dbReference type="InterPro" id="IPR000014">
    <property type="entry name" value="PAS"/>
</dbReference>
<comment type="subcellular location">
    <subcellularLocation>
        <location evidence="2">Membrane</location>
    </subcellularLocation>
</comment>
<dbReference type="PANTHER" id="PTHR43065:SF46">
    <property type="entry name" value="C4-DICARBOXYLATE TRANSPORT SENSOR PROTEIN DCTB"/>
    <property type="match status" value="1"/>
</dbReference>
<keyword evidence="6" id="KW-0547">Nucleotide-binding</keyword>
<keyword evidence="8" id="KW-0067">ATP-binding</keyword>
<dbReference type="PROSITE" id="PS50885">
    <property type="entry name" value="HAMP"/>
    <property type="match status" value="1"/>
</dbReference>
<dbReference type="InterPro" id="IPR003660">
    <property type="entry name" value="HAMP_dom"/>
</dbReference>
<protein>
    <recommendedName>
        <fullName evidence="3">histidine kinase</fullName>
        <ecNumber evidence="3">2.7.13.3</ecNumber>
    </recommendedName>
</protein>
<dbReference type="InterPro" id="IPR001789">
    <property type="entry name" value="Sig_transdc_resp-reg_receiver"/>
</dbReference>
<dbReference type="GO" id="GO:0005524">
    <property type="term" value="F:ATP binding"/>
    <property type="evidence" value="ECO:0007669"/>
    <property type="project" value="UniProtKB-KW"/>
</dbReference>
<dbReference type="InterPro" id="IPR035965">
    <property type="entry name" value="PAS-like_dom_sf"/>
</dbReference>
<evidence type="ECO:0000256" key="4">
    <source>
        <dbReference type="ARBA" id="ARBA00022553"/>
    </source>
</evidence>
<dbReference type="Gene3D" id="6.10.340.10">
    <property type="match status" value="1"/>
</dbReference>
<dbReference type="PANTHER" id="PTHR43065">
    <property type="entry name" value="SENSOR HISTIDINE KINASE"/>
    <property type="match status" value="1"/>
</dbReference>
<reference evidence="10 11" key="1">
    <citation type="submission" date="2020-02" db="EMBL/GenBank/DDBJ databases">
        <title>Genome analysis of Thermosulfuriphilus ammonigenes ST65T, an anaerobic thermophilic chemolithoautotrophic bacterium isolated from a deep-sea hydrothermal vent.</title>
        <authorList>
            <person name="Slobodkina G."/>
            <person name="Allioux M."/>
            <person name="Merkel A."/>
            <person name="Alain K."/>
            <person name="Jebbar M."/>
            <person name="Slobodkin A."/>
        </authorList>
    </citation>
    <scope>NUCLEOTIDE SEQUENCE [LARGE SCALE GENOMIC DNA]</scope>
    <source>
        <strain evidence="10 11">ST65</strain>
    </source>
</reference>
<dbReference type="PROSITE" id="PS50110">
    <property type="entry name" value="RESPONSE_REGULATORY"/>
    <property type="match status" value="1"/>
</dbReference>
<dbReference type="SMART" id="SM00388">
    <property type="entry name" value="HisKA"/>
    <property type="match status" value="1"/>
</dbReference>
<dbReference type="Gene3D" id="3.30.450.20">
    <property type="entry name" value="PAS domain"/>
    <property type="match status" value="1"/>
</dbReference>
<dbReference type="GO" id="GO:0000155">
    <property type="term" value="F:phosphorelay sensor kinase activity"/>
    <property type="evidence" value="ECO:0007669"/>
    <property type="project" value="InterPro"/>
</dbReference>
<evidence type="ECO:0000313" key="11">
    <source>
        <dbReference type="Proteomes" id="UP000502179"/>
    </source>
</evidence>
<evidence type="ECO:0000256" key="8">
    <source>
        <dbReference type="ARBA" id="ARBA00022840"/>
    </source>
</evidence>
<dbReference type="EMBL" id="CP048877">
    <property type="protein sequence ID" value="QIJ70824.1"/>
    <property type="molecule type" value="Genomic_DNA"/>
</dbReference>
<dbReference type="KEGG" id="tav:G4V39_00430"/>
<sequence>MKNIFSLFKSNSCRTKLLISYLIFLVAGALFSTIFTPYLLRKQADILVERMGRYILHYLQQPAEVALLTGISDYLDSPIKGLFKDESVLGVVIYNKDGQVVFVKKKTRYKDPVLMLEDFKDIENSIDYFEPRMKRIRIFLEPVRSSPLSEELTESPPELLGFVRVDLSLEHFLGYYKEFLALVVGTYTLMAALAALLAYYQARQIASPLKRLVDGARKLRSGDFDVRVPEDNVTGEIAELIQTFNNMVEDLRRREEAIKESEERFRTVAEFTYDWEYWRAPDGHFIYVSPACERITGYPPEAFLRDHELYDRIIHPDDWLKVQEHRRAKRTSPGEPEEIDFRIIRADGSERWIGHVCHPVYGKDGRYLGIRGSNRDITSRKELEERILQTQKMESIARLAGGVAHDLNNLMTAVLGQAELLRLALPSDSPLADRADKIITSAMQASGLAQQLLAYARGGKYAPRVINLNETVRDVIKLNERSIGHNVELEVDLEPDLWPIYADPSQMAQVVMNLIINAVEAMENGGRLTVRTFNSSLDTPCGDISPGRYVILEVTDTGHGMDQETLANIFEPFFTTKFTGRGLGLAAVYGIISNHGGYIQVDSTPGKGTSFFVYLPSLDPQTAVQHRAEELEEKEGDVCRILVVDDDPAVLEVIKEYLEPFGFLVDTAQNAREALYLTGKKPALILLDIAMPEMDGVDLYPLLREAAPEAKIIICTGYSSDGPAKKLLSLGADGFIQKPFTQRHLIGFIRKHLHNCRVKRCLTKGKVFY</sequence>
<dbReference type="PROSITE" id="PS50113">
    <property type="entry name" value="PAC"/>
    <property type="match status" value="1"/>
</dbReference>
<keyword evidence="11" id="KW-1185">Reference proteome</keyword>
<dbReference type="InterPro" id="IPR000700">
    <property type="entry name" value="PAS-assoc_C"/>
</dbReference>
<dbReference type="AlphaFoldDB" id="A0A6G7PT21"/>
<dbReference type="SMART" id="SM00387">
    <property type="entry name" value="HATPase_c"/>
    <property type="match status" value="1"/>
</dbReference>
<dbReference type="InterPro" id="IPR036097">
    <property type="entry name" value="HisK_dim/P_sf"/>
</dbReference>
<comment type="catalytic activity">
    <reaction evidence="1">
        <text>ATP + protein L-histidine = ADP + protein N-phospho-L-histidine.</text>
        <dbReference type="EC" id="2.7.13.3"/>
    </reaction>
</comment>
<dbReference type="Proteomes" id="UP000502179">
    <property type="component" value="Chromosome"/>
</dbReference>
<dbReference type="InterPro" id="IPR001610">
    <property type="entry name" value="PAC"/>
</dbReference>
<evidence type="ECO:0000256" key="9">
    <source>
        <dbReference type="ARBA" id="ARBA00023012"/>
    </source>
</evidence>
<dbReference type="CDD" id="cd06225">
    <property type="entry name" value="HAMP"/>
    <property type="match status" value="1"/>
</dbReference>
<dbReference type="SUPFAM" id="SSF158472">
    <property type="entry name" value="HAMP domain-like"/>
    <property type="match status" value="1"/>
</dbReference>
<keyword evidence="4" id="KW-0597">Phosphoprotein</keyword>
<organism evidence="10 11">
    <name type="scientific">Thermosulfuriphilus ammonigenes</name>
    <dbReference type="NCBI Taxonomy" id="1936021"/>
    <lineage>
        <taxon>Bacteria</taxon>
        <taxon>Pseudomonadati</taxon>
        <taxon>Thermodesulfobacteriota</taxon>
        <taxon>Thermodesulfobacteria</taxon>
        <taxon>Thermodesulfobacteriales</taxon>
        <taxon>Thermodesulfobacteriaceae</taxon>
        <taxon>Thermosulfuriphilus</taxon>
    </lineage>
</organism>
<dbReference type="InterPro" id="IPR013655">
    <property type="entry name" value="PAS_fold_3"/>
</dbReference>
<dbReference type="InterPro" id="IPR003661">
    <property type="entry name" value="HisK_dim/P_dom"/>
</dbReference>
<dbReference type="SUPFAM" id="SSF52172">
    <property type="entry name" value="CheY-like"/>
    <property type="match status" value="1"/>
</dbReference>
<dbReference type="CDD" id="cd00130">
    <property type="entry name" value="PAS"/>
    <property type="match status" value="1"/>
</dbReference>
<dbReference type="InterPro" id="IPR004358">
    <property type="entry name" value="Sig_transdc_His_kin-like_C"/>
</dbReference>
<dbReference type="Pfam" id="PF00672">
    <property type="entry name" value="HAMP"/>
    <property type="match status" value="1"/>
</dbReference>
<dbReference type="Pfam" id="PF02518">
    <property type="entry name" value="HATPase_c"/>
    <property type="match status" value="1"/>
</dbReference>
<gene>
    <name evidence="10" type="ORF">G4V39_00430</name>
</gene>